<evidence type="ECO:0000259" key="2">
    <source>
        <dbReference type="Pfam" id="PF14303"/>
    </source>
</evidence>
<protein>
    <recommendedName>
        <fullName evidence="2">No apical meristem-associated C-terminal domain-containing protein</fullName>
    </recommendedName>
</protein>
<feature type="compositionally biased region" description="Basic and acidic residues" evidence="1">
    <location>
        <begin position="131"/>
        <end position="140"/>
    </location>
</feature>
<dbReference type="EMBL" id="PGCI01000915">
    <property type="protein sequence ID" value="PLW11633.1"/>
    <property type="molecule type" value="Genomic_DNA"/>
</dbReference>
<organism evidence="3 4">
    <name type="scientific">Puccinia coronata f. sp. avenae</name>
    <dbReference type="NCBI Taxonomy" id="200324"/>
    <lineage>
        <taxon>Eukaryota</taxon>
        <taxon>Fungi</taxon>
        <taxon>Dikarya</taxon>
        <taxon>Basidiomycota</taxon>
        <taxon>Pucciniomycotina</taxon>
        <taxon>Pucciniomycetes</taxon>
        <taxon>Pucciniales</taxon>
        <taxon>Pucciniaceae</taxon>
        <taxon>Puccinia</taxon>
    </lineage>
</organism>
<comment type="caution">
    <text evidence="3">The sequence shown here is derived from an EMBL/GenBank/DDBJ whole genome shotgun (WGS) entry which is preliminary data.</text>
</comment>
<feature type="compositionally biased region" description="Polar residues" evidence="1">
    <location>
        <begin position="82"/>
        <end position="100"/>
    </location>
</feature>
<evidence type="ECO:0000256" key="1">
    <source>
        <dbReference type="SAM" id="MobiDB-lite"/>
    </source>
</evidence>
<dbReference type="PANTHER" id="PTHR45023:SF4">
    <property type="entry name" value="GLYCINE-RICH PROTEIN-RELATED"/>
    <property type="match status" value="1"/>
</dbReference>
<feature type="domain" description="No apical meristem-associated C-terminal" evidence="2">
    <location>
        <begin position="43"/>
        <end position="134"/>
    </location>
</feature>
<evidence type="ECO:0000313" key="4">
    <source>
        <dbReference type="Proteomes" id="UP000235392"/>
    </source>
</evidence>
<feature type="region of interest" description="Disordered" evidence="1">
    <location>
        <begin position="59"/>
        <end position="140"/>
    </location>
</feature>
<name>A0A2N5SEG1_9BASI</name>
<sequence length="140" mass="15621">MKTCNKFGGCYSQVEGRLASGRTRNDVLAEAKELYRVTHDSVFNLDHCWTILKDAPKWQATQQEFESKSKKAKGPKVPKNPTEPSSEPQTDEFQPSSPQKGGQPDDDNPKTKRSVLGSTGQPDGQKAAKRKRDDDVMLEK</sequence>
<proteinExistence type="predicted"/>
<dbReference type="InterPro" id="IPR029466">
    <property type="entry name" value="NAM-associated_C"/>
</dbReference>
<reference evidence="3 4" key="1">
    <citation type="submission" date="2017-11" db="EMBL/GenBank/DDBJ databases">
        <title>De novo assembly and phasing of dikaryotic genomes from two isolates of Puccinia coronata f. sp. avenae, the causal agent of oat crown rust.</title>
        <authorList>
            <person name="Miller M.E."/>
            <person name="Zhang Y."/>
            <person name="Omidvar V."/>
            <person name="Sperschneider J."/>
            <person name="Schwessinger B."/>
            <person name="Raley C."/>
            <person name="Palmer J.M."/>
            <person name="Garnica D."/>
            <person name="Upadhyaya N."/>
            <person name="Rathjen J."/>
            <person name="Taylor J.M."/>
            <person name="Park R.F."/>
            <person name="Dodds P.N."/>
            <person name="Hirsch C.D."/>
            <person name="Kianian S.F."/>
            <person name="Figueroa M."/>
        </authorList>
    </citation>
    <scope>NUCLEOTIDE SEQUENCE [LARGE SCALE GENOMIC DNA]</scope>
    <source>
        <strain evidence="3">12SD80</strain>
    </source>
</reference>
<accession>A0A2N5SEG1</accession>
<dbReference type="Pfam" id="PF14303">
    <property type="entry name" value="NAM-associated"/>
    <property type="match status" value="1"/>
</dbReference>
<dbReference type="PANTHER" id="PTHR45023">
    <property type="match status" value="1"/>
</dbReference>
<dbReference type="AlphaFoldDB" id="A0A2N5SEG1"/>
<gene>
    <name evidence="3" type="ORF">PCASD_23058</name>
</gene>
<dbReference type="Proteomes" id="UP000235392">
    <property type="component" value="Unassembled WGS sequence"/>
</dbReference>
<evidence type="ECO:0000313" key="3">
    <source>
        <dbReference type="EMBL" id="PLW11633.1"/>
    </source>
</evidence>